<dbReference type="SUPFAM" id="SSF49899">
    <property type="entry name" value="Concanavalin A-like lectins/glucanases"/>
    <property type="match status" value="1"/>
</dbReference>
<evidence type="ECO:0000256" key="1">
    <source>
        <dbReference type="ARBA" id="ARBA00001913"/>
    </source>
</evidence>
<keyword evidence="5" id="KW-1133">Transmembrane helix</keyword>
<evidence type="ECO:0000256" key="4">
    <source>
        <dbReference type="ARBA" id="ARBA00023157"/>
    </source>
</evidence>
<dbReference type="GO" id="GO:0046872">
    <property type="term" value="F:metal ion binding"/>
    <property type="evidence" value="ECO:0007669"/>
    <property type="project" value="UniProtKB-KW"/>
</dbReference>
<dbReference type="PANTHER" id="PTHR19277:SF125">
    <property type="entry name" value="B6"/>
    <property type="match status" value="1"/>
</dbReference>
<organism evidence="6 7">
    <name type="scientific">Candidatus Dojkabacteria bacterium</name>
    <dbReference type="NCBI Taxonomy" id="2099670"/>
    <lineage>
        <taxon>Bacteria</taxon>
        <taxon>Candidatus Dojkabacteria</taxon>
    </lineage>
</organism>
<accession>A0A952DTZ7</accession>
<sequence length="371" mass="39583">MSDKKNGYIALVTVILISIVAGTLLVSIILLGTSSVNTTDLVVESTSARAIHDACANRALDAIRNDPSITGTTNSSLADGTCEYVITDIPEEVGDNGGGNVLSLKFDDPPASTTFLDSSGNNRHFECSGSACPTADVIGQCDSAASFDGINDFLEDADGEDYINGMTAFSISTWIKSDTINTDRGFLITFPPNGDDDVFGMRYDAGGLYGGGTEVIKAGVTIFNGVSNIVQQMETTSNITTTDWQHLVLTWENGDDIQLFVNGNLVGTTFLGPRVPGVIAGASTLLVGRGAKDVLGAEPWSGLIDNLDIWDRVLTPAEISLLYTQCQLNTQPNKEIRVTSTVGEAVRRIKIKTVQINPEIIIKSWEEVAEF</sequence>
<dbReference type="Gene3D" id="2.60.120.200">
    <property type="match status" value="1"/>
</dbReference>
<evidence type="ECO:0000313" key="7">
    <source>
        <dbReference type="Proteomes" id="UP000781173"/>
    </source>
</evidence>
<keyword evidence="3" id="KW-0106">Calcium</keyword>
<dbReference type="Proteomes" id="UP000781173">
    <property type="component" value="Unassembled WGS sequence"/>
</dbReference>
<keyword evidence="5" id="KW-0472">Membrane</keyword>
<dbReference type="InterPro" id="IPR051360">
    <property type="entry name" value="Neuronal_Pentraxin_Related"/>
</dbReference>
<keyword evidence="2" id="KW-0479">Metal-binding</keyword>
<evidence type="ECO:0000256" key="5">
    <source>
        <dbReference type="SAM" id="Phobius"/>
    </source>
</evidence>
<evidence type="ECO:0000256" key="3">
    <source>
        <dbReference type="ARBA" id="ARBA00022837"/>
    </source>
</evidence>
<reference evidence="6" key="1">
    <citation type="journal article" date="2022" name="ISME J.">
        <title>A general approach to explore prokaryotic protein glycosylation reveals the unique surface layer modulation of an anammox bacterium.</title>
        <authorList>
            <person name="Pabst M."/>
            <person name="Grouzdev D.S."/>
            <person name="Lawson C.E."/>
            <person name="Kleikamp H.B.C."/>
            <person name="de Ram C."/>
            <person name="Louwen R."/>
            <person name="Lin Y.M."/>
            <person name="Lucker S."/>
            <person name="van Loosdrecht M.C.M."/>
            <person name="Laureni M."/>
        </authorList>
    </citation>
    <scope>NUCLEOTIDE SEQUENCE</scope>
    <source>
        <strain evidence="6">BROCD043</strain>
    </source>
</reference>
<keyword evidence="5" id="KW-0812">Transmembrane</keyword>
<dbReference type="PANTHER" id="PTHR19277">
    <property type="entry name" value="PENTRAXIN"/>
    <property type="match status" value="1"/>
</dbReference>
<comment type="cofactor">
    <cofactor evidence="1">
        <name>Ca(2+)</name>
        <dbReference type="ChEBI" id="CHEBI:29108"/>
    </cofactor>
</comment>
<dbReference type="InterPro" id="IPR013320">
    <property type="entry name" value="ConA-like_dom_sf"/>
</dbReference>
<dbReference type="EMBL" id="JACFOF010000001">
    <property type="protein sequence ID" value="MBW7953224.1"/>
    <property type="molecule type" value="Genomic_DNA"/>
</dbReference>
<name>A0A952DTZ7_9BACT</name>
<evidence type="ECO:0000313" key="6">
    <source>
        <dbReference type="EMBL" id="MBW7953224.1"/>
    </source>
</evidence>
<feature type="transmembrane region" description="Helical" evidence="5">
    <location>
        <begin position="7"/>
        <end position="31"/>
    </location>
</feature>
<comment type="caution">
    <text evidence="6">The sequence shown here is derived from an EMBL/GenBank/DDBJ whole genome shotgun (WGS) entry which is preliminary data.</text>
</comment>
<evidence type="ECO:0000256" key="2">
    <source>
        <dbReference type="ARBA" id="ARBA00022723"/>
    </source>
</evidence>
<proteinExistence type="predicted"/>
<keyword evidence="4" id="KW-1015">Disulfide bond</keyword>
<gene>
    <name evidence="6" type="ORF">H3C67_00345</name>
</gene>
<dbReference type="AlphaFoldDB" id="A0A952DTZ7"/>
<protein>
    <submittedName>
        <fullName evidence="6">LamG domain-containing protein</fullName>
    </submittedName>
</protein>
<dbReference type="Pfam" id="PF13385">
    <property type="entry name" value="Laminin_G_3"/>
    <property type="match status" value="1"/>
</dbReference>